<dbReference type="AlphaFoldDB" id="A0A0U4WUY6"/>
<dbReference type="NCBIfam" id="TIGR00974">
    <property type="entry name" value="3a0107s02c"/>
    <property type="match status" value="1"/>
</dbReference>
<dbReference type="KEGG" id="por:APT59_18235"/>
<feature type="transmembrane region" description="Helical" evidence="10">
    <location>
        <begin position="108"/>
        <end position="132"/>
    </location>
</feature>
<name>A0A0U4WUY6_9PSED</name>
<dbReference type="InterPro" id="IPR000515">
    <property type="entry name" value="MetI-like"/>
</dbReference>
<evidence type="ECO:0000256" key="8">
    <source>
        <dbReference type="ARBA" id="ARBA00022989"/>
    </source>
</evidence>
<keyword evidence="7 10" id="KW-0812">Transmembrane</keyword>
<dbReference type="GO" id="GO:0035435">
    <property type="term" value="P:phosphate ion transmembrane transport"/>
    <property type="evidence" value="ECO:0007669"/>
    <property type="project" value="InterPro"/>
</dbReference>
<feature type="transmembrane region" description="Helical" evidence="10">
    <location>
        <begin position="262"/>
        <end position="285"/>
    </location>
</feature>
<feature type="transmembrane region" description="Helical" evidence="10">
    <location>
        <begin position="16"/>
        <end position="38"/>
    </location>
</feature>
<evidence type="ECO:0000259" key="11">
    <source>
        <dbReference type="PROSITE" id="PS50928"/>
    </source>
</evidence>
<sequence length="291" mass="31065">MHIDAYLYRKRRIKNGIALIFGSAAAVVGLGFLTWILGTTLLKGLSALSPTIFIEMTPPPGATDGGLANALFGSVLITLLATAIGAPIGILAGLWLAEYARHSKLGLVVRFVNDILLSAPSIVIGLFIYTAVVVPLNQATGGSVGFSGFAGALALAMLVVPVVTRTTDEMMQLQPAAMREAALALGIPQWKVTLQVLLRASRAGVVTGVLLSIARITGETAPLLFTAFGNQYWSADLLKPMASVPVTIFQFAMSPFENWQQLAWAGALLLTLFVLFLNLSSRFFFRNRDSK</sequence>
<evidence type="ECO:0000256" key="5">
    <source>
        <dbReference type="ARBA" id="ARBA00022475"/>
    </source>
</evidence>
<keyword evidence="9 10" id="KW-0472">Membrane</keyword>
<evidence type="ECO:0000256" key="7">
    <source>
        <dbReference type="ARBA" id="ARBA00022692"/>
    </source>
</evidence>
<dbReference type="CDD" id="cd06261">
    <property type="entry name" value="TM_PBP2"/>
    <property type="match status" value="1"/>
</dbReference>
<comment type="similarity">
    <text evidence="2 10">Belongs to the binding-protein-dependent transport system permease family. CysTW subfamily.</text>
</comment>
<evidence type="ECO:0000256" key="1">
    <source>
        <dbReference type="ARBA" id="ARBA00004651"/>
    </source>
</evidence>
<comment type="caution">
    <text evidence="10">Lacks conserved residue(s) required for the propagation of feature annotation.</text>
</comment>
<keyword evidence="5 10" id="KW-1003">Cell membrane</keyword>
<dbReference type="GO" id="GO:0005886">
    <property type="term" value="C:plasma membrane"/>
    <property type="evidence" value="ECO:0007669"/>
    <property type="project" value="UniProtKB-SubCell"/>
</dbReference>
<evidence type="ECO:0000256" key="2">
    <source>
        <dbReference type="ARBA" id="ARBA00007069"/>
    </source>
</evidence>
<evidence type="ECO:0000256" key="6">
    <source>
        <dbReference type="ARBA" id="ARBA00022592"/>
    </source>
</evidence>
<proteinExistence type="inferred from homology"/>
<evidence type="ECO:0000313" key="13">
    <source>
        <dbReference type="Proteomes" id="UP000064137"/>
    </source>
</evidence>
<dbReference type="RefSeq" id="WP_059316152.1">
    <property type="nucleotide sequence ID" value="NZ_CP013987.1"/>
</dbReference>
<dbReference type="Proteomes" id="UP000064137">
    <property type="component" value="Chromosome"/>
</dbReference>
<dbReference type="GO" id="GO:0005315">
    <property type="term" value="F:phosphate transmembrane transporter activity"/>
    <property type="evidence" value="ECO:0007669"/>
    <property type="project" value="InterPro"/>
</dbReference>
<keyword evidence="4" id="KW-0813">Transport</keyword>
<organism evidence="12 13">
    <name type="scientific">Pseudomonas oryzihabitans</name>
    <dbReference type="NCBI Taxonomy" id="47885"/>
    <lineage>
        <taxon>Bacteria</taxon>
        <taxon>Pseudomonadati</taxon>
        <taxon>Pseudomonadota</taxon>
        <taxon>Gammaproteobacteria</taxon>
        <taxon>Pseudomonadales</taxon>
        <taxon>Pseudomonadaceae</taxon>
        <taxon>Pseudomonas</taxon>
    </lineage>
</organism>
<dbReference type="Gene3D" id="1.10.3720.10">
    <property type="entry name" value="MetI-like"/>
    <property type="match status" value="1"/>
</dbReference>
<evidence type="ECO:0000313" key="12">
    <source>
        <dbReference type="EMBL" id="ALZ86045.1"/>
    </source>
</evidence>
<evidence type="ECO:0000256" key="9">
    <source>
        <dbReference type="ARBA" id="ARBA00023136"/>
    </source>
</evidence>
<feature type="transmembrane region" description="Helical" evidence="10">
    <location>
        <begin position="144"/>
        <end position="164"/>
    </location>
</feature>
<dbReference type="InterPro" id="IPR005672">
    <property type="entry name" value="Phosphate_PstA"/>
</dbReference>
<evidence type="ECO:0000256" key="4">
    <source>
        <dbReference type="ARBA" id="ARBA00022448"/>
    </source>
</evidence>
<dbReference type="OrthoDB" id="9775069at2"/>
<dbReference type="EMBL" id="CP013987">
    <property type="protein sequence ID" value="ALZ86045.1"/>
    <property type="molecule type" value="Genomic_DNA"/>
</dbReference>
<dbReference type="InterPro" id="IPR051408">
    <property type="entry name" value="Phosphate_transprt_permease"/>
</dbReference>
<reference evidence="12 13" key="1">
    <citation type="submission" date="2016-01" db="EMBL/GenBank/DDBJ databases">
        <title>Annotation of Pseudomonas oryzihabitans USDA-ARS-USMARC-56511.</title>
        <authorList>
            <person name="Harhay G.P."/>
            <person name="Harhay D.M."/>
            <person name="Smith T.P.L."/>
            <person name="Bono J.L."/>
            <person name="Heaton M.P."/>
            <person name="Clawson M.L."/>
            <person name="Chitko-Mckown C.G."/>
            <person name="Capik S.F."/>
            <person name="DeDonder K.D."/>
            <person name="Apley M.D."/>
            <person name="Lubbers B.V."/>
            <person name="White B.J."/>
            <person name="Larson R.L."/>
        </authorList>
    </citation>
    <scope>NUCLEOTIDE SEQUENCE [LARGE SCALE GENOMIC DNA]</scope>
    <source>
        <strain evidence="12 13">USDA-ARS-USMARC-56511</strain>
    </source>
</reference>
<evidence type="ECO:0000256" key="3">
    <source>
        <dbReference type="ARBA" id="ARBA00016864"/>
    </source>
</evidence>
<protein>
    <recommendedName>
        <fullName evidence="3 10">Phosphate transport system permease protein PstA</fullName>
    </recommendedName>
</protein>
<accession>A0A0U4WUY6</accession>
<keyword evidence="8 10" id="KW-1133">Transmembrane helix</keyword>
<gene>
    <name evidence="12" type="ORF">APT59_18235</name>
</gene>
<evidence type="ECO:0000256" key="10">
    <source>
        <dbReference type="RuleBase" id="RU363043"/>
    </source>
</evidence>
<dbReference type="Pfam" id="PF00528">
    <property type="entry name" value="BPD_transp_1"/>
    <property type="match status" value="1"/>
</dbReference>
<comment type="subcellular location">
    <subcellularLocation>
        <location evidence="10">Cell inner membrane</location>
        <topology evidence="10">Multi-pass membrane protein</topology>
    </subcellularLocation>
    <subcellularLocation>
        <location evidence="1">Cell membrane</location>
        <topology evidence="1">Multi-pass membrane protein</topology>
    </subcellularLocation>
</comment>
<dbReference type="SUPFAM" id="SSF161098">
    <property type="entry name" value="MetI-like"/>
    <property type="match status" value="1"/>
</dbReference>
<dbReference type="PANTHER" id="PTHR42922">
    <property type="entry name" value="PHOSPHATE TRANSPORT SYSTEM PERMEASE PROTEIN PSTA"/>
    <property type="match status" value="1"/>
</dbReference>
<keyword evidence="6" id="KW-0592">Phosphate transport</keyword>
<feature type="transmembrane region" description="Helical" evidence="10">
    <location>
        <begin position="70"/>
        <end position="96"/>
    </location>
</feature>
<dbReference type="InterPro" id="IPR035906">
    <property type="entry name" value="MetI-like_sf"/>
</dbReference>
<dbReference type="PROSITE" id="PS50928">
    <property type="entry name" value="ABC_TM1"/>
    <property type="match status" value="1"/>
</dbReference>
<feature type="domain" description="ABC transmembrane type-1" evidence="11">
    <location>
        <begin position="71"/>
        <end position="281"/>
    </location>
</feature>
<dbReference type="PANTHER" id="PTHR42922:SF1">
    <property type="entry name" value="PHOSPHATE TRANSPORT SYSTEM PERMEASE PROTEIN PSTA"/>
    <property type="match status" value="1"/>
</dbReference>